<keyword evidence="1" id="KW-0812">Transmembrane</keyword>
<dbReference type="EMBL" id="AYSO01000020">
    <property type="protein sequence ID" value="KIE44755.1"/>
    <property type="molecule type" value="Genomic_DNA"/>
</dbReference>
<keyword evidence="1" id="KW-1133">Transmembrane helix</keyword>
<feature type="transmembrane region" description="Helical" evidence="1">
    <location>
        <begin position="461"/>
        <end position="479"/>
    </location>
</feature>
<dbReference type="InterPro" id="IPR027417">
    <property type="entry name" value="P-loop_NTPase"/>
</dbReference>
<dbReference type="Proteomes" id="UP000031366">
    <property type="component" value="Unassembled WGS sequence"/>
</dbReference>
<dbReference type="Gene3D" id="3.40.50.300">
    <property type="entry name" value="P-loop containing nucleotide triphosphate hydrolases"/>
    <property type="match status" value="1"/>
</dbReference>
<proteinExistence type="predicted"/>
<keyword evidence="1" id="KW-0472">Membrane</keyword>
<dbReference type="SUPFAM" id="SSF52540">
    <property type="entry name" value="P-loop containing nucleoside triphosphate hydrolases"/>
    <property type="match status" value="1"/>
</dbReference>
<comment type="caution">
    <text evidence="2">The sequence shown here is derived from an EMBL/GenBank/DDBJ whole genome shotgun (WGS) entry which is preliminary data.</text>
</comment>
<evidence type="ECO:0000313" key="2">
    <source>
        <dbReference type="EMBL" id="KIE44755.1"/>
    </source>
</evidence>
<evidence type="ECO:0000313" key="3">
    <source>
        <dbReference type="Proteomes" id="UP000031366"/>
    </source>
</evidence>
<name>A0A0C1UAZ7_9CLOT</name>
<accession>A0A0C1UAZ7</accession>
<reference evidence="2 3" key="1">
    <citation type="journal article" date="2015" name="Infect. Genet. Evol.">
        <title>Genomic sequences of six botulinum neurotoxin-producing strains representing three clostridial species illustrate the mobility and diversity of botulinum neurotoxin genes.</title>
        <authorList>
            <person name="Smith T.J."/>
            <person name="Hill K.K."/>
            <person name="Xie G."/>
            <person name="Foley B.T."/>
            <person name="Williamson C.H."/>
            <person name="Foster J.T."/>
            <person name="Johnson S.L."/>
            <person name="Chertkov O."/>
            <person name="Teshima H."/>
            <person name="Gibbons H.S."/>
            <person name="Johnsky L.A."/>
            <person name="Karavis M.A."/>
            <person name="Smith L.A."/>
        </authorList>
    </citation>
    <scope>NUCLEOTIDE SEQUENCE [LARGE SCALE GENOMIC DNA]</scope>
    <source>
        <strain evidence="2 3">CDC 2741</strain>
    </source>
</reference>
<protein>
    <submittedName>
        <fullName evidence="2">Uncharacterized protein</fullName>
    </submittedName>
</protein>
<dbReference type="RefSeq" id="WP_039635644.1">
    <property type="nucleotide sequence ID" value="NZ_AYSO01000020.1"/>
</dbReference>
<keyword evidence="3" id="KW-1185">Reference proteome</keyword>
<gene>
    <name evidence="2" type="ORF">U732_43</name>
</gene>
<dbReference type="AlphaFoldDB" id="A0A0C1UAZ7"/>
<organism evidence="2 3">
    <name type="scientific">Clostridium argentinense CDC 2741</name>
    <dbReference type="NCBI Taxonomy" id="1418104"/>
    <lineage>
        <taxon>Bacteria</taxon>
        <taxon>Bacillati</taxon>
        <taxon>Bacillota</taxon>
        <taxon>Clostridia</taxon>
        <taxon>Eubacteriales</taxon>
        <taxon>Clostridiaceae</taxon>
        <taxon>Clostridium</taxon>
    </lineage>
</organism>
<evidence type="ECO:0000256" key="1">
    <source>
        <dbReference type="SAM" id="Phobius"/>
    </source>
</evidence>
<sequence>MKLAIATGKENVDNYIAKSLEGSKIVNYSDYFYKNQLEKFDVVILSNLLEGEIKFNELLFLLKQQGTRVIFLCKPEEQLSTEDKDDLATYLSYGLYDVMFSNNIKINDIRELIDNPKDFSLEYVQNLYVKYVNKEALEKNNSLKTIVNKLKSQQQVEDLPNETIKYIEKIVEVEIEKEVIKPVVVEKIKTVTKEKEVIDNSVIATFSFCSTGKTFLSSVLSNSFHNREYSVNLISLDKYSSANVYFNSFEESNSVDKDIKNNKLSNLFNNEFVKDLNLITDSYGSTLELDKDKVNEIIDLSRNKYKISIIDCNSHDYDITKSIISIANTNLFVIDTNKNHILLNFKILKEWFNKGFVNMDKTILVINNCFKDSLSYSSTLSEIEKFENEINSSFKNIVTIENLRDIDDLIYNNNISIGLKGKFKEDIDTLMLTLKSKSEGNNNKKIFLEIIKYLKSQIKPISFLIFSIIIIYMLLKLFFKEGFY</sequence>